<evidence type="ECO:0000259" key="5">
    <source>
        <dbReference type="SMART" id="SM00888"/>
    </source>
</evidence>
<dbReference type="PANTHER" id="PTHR11595:SF21">
    <property type="entry name" value="ELONGATION FACTOR 1-BETA"/>
    <property type="match status" value="1"/>
</dbReference>
<dbReference type="GO" id="GO:0003746">
    <property type="term" value="F:translation elongation factor activity"/>
    <property type="evidence" value="ECO:0007669"/>
    <property type="project" value="UniProtKB-KW"/>
</dbReference>
<evidence type="ECO:0000256" key="4">
    <source>
        <dbReference type="RuleBase" id="RU003791"/>
    </source>
</evidence>
<sequence>MSFTLEAPLAYKILDSYFENVSYVKGVELSEADVSVFNALTEGVSAEAYPHLARWYSHIAAVKGLATKEAAAPAAAAAEEEDDIDLFGSDEEEDAEAERIKAQRVAEYNAKKANKPKTIAKTTITLEIKPWDDETDMEAMTKEVKEIAMDGLLWGGHQLVPIGYGIRKLQINCVVEDDKVLLDDLTDKITELEDYVQSVDIAAMQKI</sequence>
<reference evidence="7" key="1">
    <citation type="journal article" date="2020" name="Microb. Genom.">
        <title>Genetic diversity of clinical and environmental Mucorales isolates obtained from an investigation of mucormycosis cases among solid organ transplant recipients.</title>
        <authorList>
            <person name="Nguyen M.H."/>
            <person name="Kaul D."/>
            <person name="Muto C."/>
            <person name="Cheng S.J."/>
            <person name="Richter R.A."/>
            <person name="Bruno V.M."/>
            <person name="Liu G."/>
            <person name="Beyhan S."/>
            <person name="Sundermann A.J."/>
            <person name="Mounaud S."/>
            <person name="Pasculle A.W."/>
            <person name="Nierman W.C."/>
            <person name="Driscoll E."/>
            <person name="Cumbie R."/>
            <person name="Clancy C.J."/>
            <person name="Dupont C.L."/>
        </authorList>
    </citation>
    <scope>NUCLEOTIDE SEQUENCE</scope>
    <source>
        <strain evidence="7">GL16</strain>
    </source>
</reference>
<accession>A0A9P6XXR9</accession>
<feature type="domain" description="Translation elongation factor EF1B beta/delta subunit guanine nucleotide exchange" evidence="5">
    <location>
        <begin position="121"/>
        <end position="207"/>
    </location>
</feature>
<comment type="caution">
    <text evidence="7">The sequence shown here is derived from an EMBL/GenBank/DDBJ whole genome shotgun (WGS) entry which is preliminary data.</text>
</comment>
<evidence type="ECO:0000256" key="3">
    <source>
        <dbReference type="ARBA" id="ARBA00022917"/>
    </source>
</evidence>
<dbReference type="SUPFAM" id="SSF47616">
    <property type="entry name" value="GST C-terminal domain-like"/>
    <property type="match status" value="1"/>
</dbReference>
<dbReference type="PROSITE" id="PS00824">
    <property type="entry name" value="EF1BD_1"/>
    <property type="match status" value="1"/>
</dbReference>
<evidence type="ECO:0000256" key="2">
    <source>
        <dbReference type="ARBA" id="ARBA00022768"/>
    </source>
</evidence>
<proteinExistence type="inferred from homology"/>
<comment type="similarity">
    <text evidence="1 4">Belongs to the EF-1-beta/EF-1-delta family.</text>
</comment>
<dbReference type="AlphaFoldDB" id="A0A9P6XXR9"/>
<evidence type="ECO:0008006" key="9">
    <source>
        <dbReference type="Google" id="ProtNLM"/>
    </source>
</evidence>
<keyword evidence="3 4" id="KW-0648">Protein biosynthesis</keyword>
<dbReference type="InterPro" id="IPR001326">
    <property type="entry name" value="Transl_elong_EF1B_B/D_CS"/>
</dbReference>
<evidence type="ECO:0000313" key="7">
    <source>
        <dbReference type="EMBL" id="KAG1534721.1"/>
    </source>
</evidence>
<dbReference type="InterPro" id="IPR014038">
    <property type="entry name" value="EF1B_bsu/dsu_GNE"/>
</dbReference>
<dbReference type="InterPro" id="IPR049720">
    <property type="entry name" value="EF1B_bsu/dsu"/>
</dbReference>
<dbReference type="GO" id="GO:0005853">
    <property type="term" value="C:eukaryotic translation elongation factor 1 complex"/>
    <property type="evidence" value="ECO:0007669"/>
    <property type="project" value="InterPro"/>
</dbReference>
<feature type="domain" description="Elongation factor 1 beta central acidic region eukaryote" evidence="6">
    <location>
        <begin position="86"/>
        <end position="112"/>
    </location>
</feature>
<dbReference type="GO" id="GO:0005085">
    <property type="term" value="F:guanyl-nucleotide exchange factor activity"/>
    <property type="evidence" value="ECO:0007669"/>
    <property type="project" value="TreeGrafter"/>
</dbReference>
<dbReference type="InterPro" id="IPR014717">
    <property type="entry name" value="Transl_elong_EF1B/ribsomal_bS6"/>
</dbReference>
<dbReference type="OrthoDB" id="331763at2759"/>
<dbReference type="InterPro" id="IPR036219">
    <property type="entry name" value="eEF-1beta-like_sf"/>
</dbReference>
<dbReference type="PANTHER" id="PTHR11595">
    <property type="entry name" value="EF-HAND AND COILED-COIL DOMAIN-CONTAINING FAMILY MEMBER"/>
    <property type="match status" value="1"/>
</dbReference>
<gene>
    <name evidence="7" type="ORF">G6F51_011937</name>
</gene>
<organism evidence="7 8">
    <name type="scientific">Rhizopus oryzae</name>
    <name type="common">Mucormycosis agent</name>
    <name type="synonym">Rhizopus arrhizus var. delemar</name>
    <dbReference type="NCBI Taxonomy" id="64495"/>
    <lineage>
        <taxon>Eukaryota</taxon>
        <taxon>Fungi</taxon>
        <taxon>Fungi incertae sedis</taxon>
        <taxon>Mucoromycota</taxon>
        <taxon>Mucoromycotina</taxon>
        <taxon>Mucoromycetes</taxon>
        <taxon>Mucorales</taxon>
        <taxon>Mucorineae</taxon>
        <taxon>Rhizopodaceae</taxon>
        <taxon>Rhizopus</taxon>
    </lineage>
</organism>
<dbReference type="OMA" id="MPSQADM"/>
<dbReference type="SMART" id="SM00888">
    <property type="entry name" value="EF1_GNE"/>
    <property type="match status" value="1"/>
</dbReference>
<dbReference type="InterPro" id="IPR018940">
    <property type="entry name" value="EF-1_beta_acid_region_euk"/>
</dbReference>
<dbReference type="Pfam" id="PF00736">
    <property type="entry name" value="EF1_GNE"/>
    <property type="match status" value="1"/>
</dbReference>
<dbReference type="Pfam" id="PF10587">
    <property type="entry name" value="EF-1_beta_acid"/>
    <property type="match status" value="1"/>
</dbReference>
<dbReference type="GO" id="GO:0005829">
    <property type="term" value="C:cytosol"/>
    <property type="evidence" value="ECO:0007669"/>
    <property type="project" value="TreeGrafter"/>
</dbReference>
<name>A0A9P6XXR9_RHIOR</name>
<dbReference type="CDD" id="cd00292">
    <property type="entry name" value="EF1B"/>
    <property type="match status" value="1"/>
</dbReference>
<dbReference type="SMART" id="SM01182">
    <property type="entry name" value="EF-1_beta_acid"/>
    <property type="match status" value="1"/>
</dbReference>
<evidence type="ECO:0000313" key="8">
    <source>
        <dbReference type="Proteomes" id="UP000717996"/>
    </source>
</evidence>
<dbReference type="PROSITE" id="PS00825">
    <property type="entry name" value="EF1BD_2"/>
    <property type="match status" value="1"/>
</dbReference>
<dbReference type="SUPFAM" id="SSF54984">
    <property type="entry name" value="eEF-1beta-like"/>
    <property type="match status" value="1"/>
</dbReference>
<dbReference type="Gene3D" id="1.20.1050.130">
    <property type="match status" value="1"/>
</dbReference>
<dbReference type="InterPro" id="IPR036282">
    <property type="entry name" value="Glutathione-S-Trfase_C_sf"/>
</dbReference>
<evidence type="ECO:0000256" key="1">
    <source>
        <dbReference type="ARBA" id="ARBA00007411"/>
    </source>
</evidence>
<dbReference type="EMBL" id="JAANIT010003128">
    <property type="protein sequence ID" value="KAG1534721.1"/>
    <property type="molecule type" value="Genomic_DNA"/>
</dbReference>
<evidence type="ECO:0000259" key="6">
    <source>
        <dbReference type="SMART" id="SM01182"/>
    </source>
</evidence>
<dbReference type="FunFam" id="3.30.70.60:FF:000001">
    <property type="entry name" value="Elongation factor 1-beta 1 like"/>
    <property type="match status" value="1"/>
</dbReference>
<dbReference type="Proteomes" id="UP000717996">
    <property type="component" value="Unassembled WGS sequence"/>
</dbReference>
<dbReference type="Gene3D" id="3.30.70.60">
    <property type="match status" value="1"/>
</dbReference>
<protein>
    <recommendedName>
        <fullName evidence="9">Elongation factor 1-beta</fullName>
    </recommendedName>
</protein>
<keyword evidence="2 4" id="KW-0251">Elongation factor</keyword>